<evidence type="ECO:0000313" key="1">
    <source>
        <dbReference type="EMBL" id="GAA5028480.1"/>
    </source>
</evidence>
<keyword evidence="2" id="KW-1185">Reference proteome</keyword>
<comment type="caution">
    <text evidence="1">The sequence shown here is derived from an EMBL/GenBank/DDBJ whole genome shotgun (WGS) entry which is preliminary data.</text>
</comment>
<organism evidence="1 2">
    <name type="scientific">Terrabacter aeriphilus</name>
    <dbReference type="NCBI Taxonomy" id="515662"/>
    <lineage>
        <taxon>Bacteria</taxon>
        <taxon>Bacillati</taxon>
        <taxon>Actinomycetota</taxon>
        <taxon>Actinomycetes</taxon>
        <taxon>Micrococcales</taxon>
        <taxon>Intrasporangiaceae</taxon>
        <taxon>Terrabacter</taxon>
    </lineage>
</organism>
<gene>
    <name evidence="1" type="ORF">GCM10023258_24020</name>
</gene>
<accession>A0ABP9JFA4</accession>
<proteinExistence type="predicted"/>
<dbReference type="RefSeq" id="WP_345507716.1">
    <property type="nucleotide sequence ID" value="NZ_BAABIW010000016.1"/>
</dbReference>
<reference evidence="2" key="1">
    <citation type="journal article" date="2019" name="Int. J. Syst. Evol. Microbiol.">
        <title>The Global Catalogue of Microorganisms (GCM) 10K type strain sequencing project: providing services to taxonomists for standard genome sequencing and annotation.</title>
        <authorList>
            <consortium name="The Broad Institute Genomics Platform"/>
            <consortium name="The Broad Institute Genome Sequencing Center for Infectious Disease"/>
            <person name="Wu L."/>
            <person name="Ma J."/>
        </authorList>
    </citation>
    <scope>NUCLEOTIDE SEQUENCE [LARGE SCALE GENOMIC DNA]</scope>
    <source>
        <strain evidence="2">JCM 17687</strain>
    </source>
</reference>
<name>A0ABP9JFA4_9MICO</name>
<protein>
    <submittedName>
        <fullName evidence="1">Uncharacterized protein</fullName>
    </submittedName>
</protein>
<dbReference type="Proteomes" id="UP001500427">
    <property type="component" value="Unassembled WGS sequence"/>
</dbReference>
<evidence type="ECO:0000313" key="2">
    <source>
        <dbReference type="Proteomes" id="UP001500427"/>
    </source>
</evidence>
<dbReference type="EMBL" id="BAABIW010000016">
    <property type="protein sequence ID" value="GAA5028480.1"/>
    <property type="molecule type" value="Genomic_DNA"/>
</dbReference>
<sequence length="97" mass="10908">MPTRTFRAVMENGDTYDDPSEDVLLLLLEDVAAGDGTWVIVEKVVDASGQTYAQVLRLSDGLFQVERRRGSADTHEVASSRRLREAHELLTRWAFSL</sequence>